<dbReference type="SUPFAM" id="SSF53474">
    <property type="entry name" value="alpha/beta-Hydrolases"/>
    <property type="match status" value="1"/>
</dbReference>
<dbReference type="Proteomes" id="UP000618986">
    <property type="component" value="Unassembled WGS sequence"/>
</dbReference>
<name>A0ABR6MDY9_MICEC</name>
<evidence type="ECO:0008006" key="3">
    <source>
        <dbReference type="Google" id="ProtNLM"/>
    </source>
</evidence>
<accession>A0ABR6MDY9</accession>
<keyword evidence="2" id="KW-1185">Reference proteome</keyword>
<dbReference type="EMBL" id="JACHJC010000001">
    <property type="protein sequence ID" value="MBB5113589.1"/>
    <property type="molecule type" value="Genomic_DNA"/>
</dbReference>
<proteinExistence type="predicted"/>
<sequence length="262" mass="27543">MRFISEQRLADGVREREFTLGGIPGILWTPAPASEPVPLILLGHPGGLRRMYPRLVARAQGCVEQGFAAATIELPGSGDRPASAAAEQARADLRRALAAGEPVADEVVDRLVLPLVEKAVPECRAALDALLALPEVGGPAGYAGGVISIGVRLAVVEPRIVAALLFAGSFVPRAIVAEARRVTIPLHVLLQWDDEGNDRQMALDLFDALGSAEKTLHANMGGHTGVPWFEGEAANRFFARHLKAGPPAAASADPGERTPSGQ</sequence>
<evidence type="ECO:0000313" key="2">
    <source>
        <dbReference type="Proteomes" id="UP000618986"/>
    </source>
</evidence>
<dbReference type="Gene3D" id="3.40.50.1820">
    <property type="entry name" value="alpha/beta hydrolase"/>
    <property type="match status" value="1"/>
</dbReference>
<protein>
    <recommendedName>
        <fullName evidence="3">Dienelactone hydrolase</fullName>
    </recommendedName>
</protein>
<comment type="caution">
    <text evidence="1">The sequence shown here is derived from an EMBL/GenBank/DDBJ whole genome shotgun (WGS) entry which is preliminary data.</text>
</comment>
<gene>
    <name evidence="1" type="ORF">FHU28_003428</name>
</gene>
<dbReference type="RefSeq" id="WP_184685449.1">
    <property type="nucleotide sequence ID" value="NZ_JACHJC010000001.1"/>
</dbReference>
<reference evidence="1 2" key="1">
    <citation type="submission" date="2020-08" db="EMBL/GenBank/DDBJ databases">
        <title>Sequencing the genomes of 1000 actinobacteria strains.</title>
        <authorList>
            <person name="Klenk H.-P."/>
        </authorList>
    </citation>
    <scope>NUCLEOTIDE SEQUENCE [LARGE SCALE GENOMIC DNA]</scope>
    <source>
        <strain evidence="1 2">DSM 43036</strain>
    </source>
</reference>
<dbReference type="GeneID" id="300293991"/>
<organism evidence="1 2">
    <name type="scientific">Micromonospora echinospora</name>
    <name type="common">Micromonospora purpurea</name>
    <dbReference type="NCBI Taxonomy" id="1877"/>
    <lineage>
        <taxon>Bacteria</taxon>
        <taxon>Bacillati</taxon>
        <taxon>Actinomycetota</taxon>
        <taxon>Actinomycetes</taxon>
        <taxon>Micromonosporales</taxon>
        <taxon>Micromonosporaceae</taxon>
        <taxon>Micromonospora</taxon>
    </lineage>
</organism>
<dbReference type="InterPro" id="IPR029058">
    <property type="entry name" value="AB_hydrolase_fold"/>
</dbReference>
<evidence type="ECO:0000313" key="1">
    <source>
        <dbReference type="EMBL" id="MBB5113589.1"/>
    </source>
</evidence>